<dbReference type="GO" id="GO:0004748">
    <property type="term" value="F:ribonucleoside-diphosphate reductase activity, thioredoxin disulfide as acceptor"/>
    <property type="evidence" value="ECO:0007669"/>
    <property type="project" value="UniProtKB-EC"/>
</dbReference>
<comment type="caution">
    <text evidence="7">The sequence shown here is derived from an EMBL/GenBank/DDBJ whole genome shotgun (WGS) entry which is preliminary data.</text>
</comment>
<keyword evidence="4" id="KW-0547">Nucleotide-binding</keyword>
<evidence type="ECO:0000259" key="6">
    <source>
        <dbReference type="Pfam" id="PF12637"/>
    </source>
</evidence>
<dbReference type="EMBL" id="LAZR01000271">
    <property type="protein sequence ID" value="KKN77985.1"/>
    <property type="molecule type" value="Genomic_DNA"/>
</dbReference>
<dbReference type="EC" id="1.17.4.1" evidence="2"/>
<dbReference type="AlphaFoldDB" id="A0A0F9T9T6"/>
<proteinExistence type="inferred from homology"/>
<feature type="domain" description="TSCPD" evidence="6">
    <location>
        <begin position="24"/>
        <end position="87"/>
    </location>
</feature>
<dbReference type="GO" id="GO:0071897">
    <property type="term" value="P:DNA biosynthetic process"/>
    <property type="evidence" value="ECO:0007669"/>
    <property type="project" value="UniProtKB-KW"/>
</dbReference>
<comment type="catalytic activity">
    <reaction evidence="5">
        <text>a 2'-deoxyribonucleoside 5'-diphosphate + [thioredoxin]-disulfide + H2O = a ribonucleoside 5'-diphosphate + [thioredoxin]-dithiol</text>
        <dbReference type="Rhea" id="RHEA:23252"/>
        <dbReference type="Rhea" id="RHEA-COMP:10698"/>
        <dbReference type="Rhea" id="RHEA-COMP:10700"/>
        <dbReference type="ChEBI" id="CHEBI:15377"/>
        <dbReference type="ChEBI" id="CHEBI:29950"/>
        <dbReference type="ChEBI" id="CHEBI:50058"/>
        <dbReference type="ChEBI" id="CHEBI:57930"/>
        <dbReference type="ChEBI" id="CHEBI:73316"/>
        <dbReference type="EC" id="1.17.4.1"/>
    </reaction>
</comment>
<dbReference type="InterPro" id="IPR024434">
    <property type="entry name" value="TSCPD_dom"/>
</dbReference>
<evidence type="ECO:0000256" key="3">
    <source>
        <dbReference type="ARBA" id="ARBA00022634"/>
    </source>
</evidence>
<reference evidence="7" key="1">
    <citation type="journal article" date="2015" name="Nature">
        <title>Complex archaea that bridge the gap between prokaryotes and eukaryotes.</title>
        <authorList>
            <person name="Spang A."/>
            <person name="Saw J.H."/>
            <person name="Jorgensen S.L."/>
            <person name="Zaremba-Niedzwiedzka K."/>
            <person name="Martijn J."/>
            <person name="Lind A.E."/>
            <person name="van Eijk R."/>
            <person name="Schleper C."/>
            <person name="Guy L."/>
            <person name="Ettema T.J."/>
        </authorList>
    </citation>
    <scope>NUCLEOTIDE SEQUENCE</scope>
</reference>
<accession>A0A0F9T9T6</accession>
<evidence type="ECO:0000256" key="5">
    <source>
        <dbReference type="ARBA" id="ARBA00047754"/>
    </source>
</evidence>
<gene>
    <name evidence="7" type="ORF">LCGC14_0355500</name>
</gene>
<organism evidence="7">
    <name type="scientific">marine sediment metagenome</name>
    <dbReference type="NCBI Taxonomy" id="412755"/>
    <lineage>
        <taxon>unclassified sequences</taxon>
        <taxon>metagenomes</taxon>
        <taxon>ecological metagenomes</taxon>
    </lineage>
</organism>
<protein>
    <recommendedName>
        <fullName evidence="2">ribonucleoside-diphosphate reductase</fullName>
        <ecNumber evidence="2">1.17.4.1</ecNumber>
    </recommendedName>
</protein>
<evidence type="ECO:0000313" key="7">
    <source>
        <dbReference type="EMBL" id="KKN77985.1"/>
    </source>
</evidence>
<dbReference type="GO" id="GO:0000166">
    <property type="term" value="F:nucleotide binding"/>
    <property type="evidence" value="ECO:0007669"/>
    <property type="project" value="UniProtKB-KW"/>
</dbReference>
<evidence type="ECO:0000256" key="1">
    <source>
        <dbReference type="ARBA" id="ARBA00007405"/>
    </source>
</evidence>
<name>A0A0F9T9T6_9ZZZZ</name>
<evidence type="ECO:0000256" key="2">
    <source>
        <dbReference type="ARBA" id="ARBA00012274"/>
    </source>
</evidence>
<evidence type="ECO:0000256" key="4">
    <source>
        <dbReference type="ARBA" id="ARBA00022741"/>
    </source>
</evidence>
<dbReference type="Pfam" id="PF12637">
    <property type="entry name" value="TSCPD"/>
    <property type="match status" value="1"/>
</dbReference>
<sequence>MRERLPNRRFHEIIRVQYQAGETEGVHVELLVDIGRYPDGRIGEVFTDAQESNSTLQRLLADASTIISIALQHGIPPEALNVSLGRVRDGRPASAIGVIMDTLVEETS</sequence>
<keyword evidence="3" id="KW-0237">DNA synthesis</keyword>
<comment type="similarity">
    <text evidence="1">Belongs to the ribonucleoside diphosphate reductase class-2 family.</text>
</comment>